<organism evidence="1 2">
    <name type="scientific">Marinobacter xestospongiae</name>
    <dbReference type="NCBI Taxonomy" id="994319"/>
    <lineage>
        <taxon>Bacteria</taxon>
        <taxon>Pseudomonadati</taxon>
        <taxon>Pseudomonadota</taxon>
        <taxon>Gammaproteobacteria</taxon>
        <taxon>Pseudomonadales</taxon>
        <taxon>Marinobacteraceae</taxon>
        <taxon>Marinobacter</taxon>
    </lineage>
</organism>
<comment type="caution">
    <text evidence="1">The sequence shown here is derived from an EMBL/GenBank/DDBJ whole genome shotgun (WGS) entry which is preliminary data.</text>
</comment>
<proteinExistence type="predicted"/>
<dbReference type="RefSeq" id="WP_316975508.1">
    <property type="nucleotide sequence ID" value="NZ_JAWIIJ010000037.1"/>
</dbReference>
<accession>A0ABU3W3X6</accession>
<reference evidence="1 2" key="1">
    <citation type="submission" date="2023-10" db="EMBL/GenBank/DDBJ databases">
        <title>Characteristics and mechanism of a salt-tolerant marine origin heterotrophic nitrifying- aerobic denitrifying bacteria Marinobacter xestospongiae HN1.</title>
        <authorList>
            <person name="Qi R."/>
        </authorList>
    </citation>
    <scope>NUCLEOTIDE SEQUENCE [LARGE SCALE GENOMIC DNA]</scope>
    <source>
        <strain evidence="1 2">HN1</strain>
    </source>
</reference>
<evidence type="ECO:0000313" key="1">
    <source>
        <dbReference type="EMBL" id="MDV2081238.1"/>
    </source>
</evidence>
<evidence type="ECO:0008006" key="3">
    <source>
        <dbReference type="Google" id="ProtNLM"/>
    </source>
</evidence>
<name>A0ABU3W3X6_9GAMM</name>
<sequence length="180" mass="20523">MESRKSYQEFKKKYEEVRLDVYKEVPYAINMPLVKLTPINNLALAKYREWSVGTTTRKPPNGGWDWATWSAVYREKYPKRIEIAIWYGGTLCGLALGKMSEKNVHVRLEVLEGSTSPIHPLKGRVAYIALTAVEMFGYALGAEESRVIDPVDGAIRSYGKLGYRLFPAAKKQPRYMSKVL</sequence>
<gene>
    <name evidence="1" type="ORF">RYS15_21350</name>
</gene>
<keyword evidence="2" id="KW-1185">Reference proteome</keyword>
<protein>
    <recommendedName>
        <fullName evidence="3">N-acetyltransferase domain-containing protein</fullName>
    </recommendedName>
</protein>
<evidence type="ECO:0000313" key="2">
    <source>
        <dbReference type="Proteomes" id="UP001269819"/>
    </source>
</evidence>
<dbReference type="EMBL" id="JAWIIJ010000037">
    <property type="protein sequence ID" value="MDV2081238.1"/>
    <property type="molecule type" value="Genomic_DNA"/>
</dbReference>
<dbReference type="Proteomes" id="UP001269819">
    <property type="component" value="Unassembled WGS sequence"/>
</dbReference>